<dbReference type="AlphaFoldDB" id="F2KQA3"/>
<evidence type="ECO:0000256" key="12">
    <source>
        <dbReference type="RuleBase" id="RU362091"/>
    </source>
</evidence>
<dbReference type="RefSeq" id="WP_013683210.1">
    <property type="nucleotide sequence ID" value="NC_015320.1"/>
</dbReference>
<feature type="transmembrane region" description="Helical" evidence="13">
    <location>
        <begin position="117"/>
        <end position="148"/>
    </location>
</feature>
<evidence type="ECO:0000256" key="5">
    <source>
        <dbReference type="ARBA" id="ARBA00022692"/>
    </source>
</evidence>
<comment type="subcellular location">
    <subcellularLocation>
        <location evidence="1">Cell membrane</location>
        <topology evidence="1">Multi-pass membrane protein</topology>
    </subcellularLocation>
</comment>
<dbReference type="OrthoDB" id="51560at2157"/>
<reference evidence="14 15" key="1">
    <citation type="submission" date="2011-03" db="EMBL/GenBank/DDBJ databases">
        <title>The complete genome of Archaeoglobus veneficus SNP6.</title>
        <authorList>
            <consortium name="US DOE Joint Genome Institute (JGI-PGF)"/>
            <person name="Lucas S."/>
            <person name="Copeland A."/>
            <person name="Lapidus A."/>
            <person name="Bruce D."/>
            <person name="Goodwin L."/>
            <person name="Pitluck S."/>
            <person name="Kyrpides N."/>
            <person name="Mavromatis K."/>
            <person name="Pagani I."/>
            <person name="Ivanova N."/>
            <person name="Mikhailova N."/>
            <person name="Lu M."/>
            <person name="Detter J.C."/>
            <person name="Tapia R."/>
            <person name="Han C."/>
            <person name="Land M."/>
            <person name="Hauser L."/>
            <person name="Markowitz V."/>
            <person name="Cheng J.-F."/>
            <person name="Hugenholtz P."/>
            <person name="Woyke T."/>
            <person name="Wu D."/>
            <person name="Spring S."/>
            <person name="Brambilla E."/>
            <person name="Klenk H.-P."/>
            <person name="Eisen J.A."/>
        </authorList>
    </citation>
    <scope>NUCLEOTIDE SEQUENCE [LARGE SCALE GENOMIC DNA]</scope>
    <source>
        <strain>SNP6</strain>
    </source>
</reference>
<feature type="transmembrane region" description="Helical" evidence="13">
    <location>
        <begin position="430"/>
        <end position="449"/>
    </location>
</feature>
<name>F2KQA3_ARCVS</name>
<evidence type="ECO:0000256" key="4">
    <source>
        <dbReference type="ARBA" id="ARBA00022475"/>
    </source>
</evidence>
<feature type="transmembrane region" description="Helical" evidence="13">
    <location>
        <begin position="77"/>
        <end position="97"/>
    </location>
</feature>
<evidence type="ECO:0000256" key="3">
    <source>
        <dbReference type="ARBA" id="ARBA00022448"/>
    </source>
</evidence>
<protein>
    <submittedName>
        <fullName evidence="14">Na+/solute symporter</fullName>
    </submittedName>
</protein>
<dbReference type="GO" id="GO:0006814">
    <property type="term" value="P:sodium ion transport"/>
    <property type="evidence" value="ECO:0007669"/>
    <property type="project" value="UniProtKB-KW"/>
</dbReference>
<dbReference type="STRING" id="693661.Arcve_0509"/>
<feature type="transmembrane region" description="Helical" evidence="13">
    <location>
        <begin position="38"/>
        <end position="65"/>
    </location>
</feature>
<evidence type="ECO:0000256" key="11">
    <source>
        <dbReference type="ARBA" id="ARBA00023201"/>
    </source>
</evidence>
<evidence type="ECO:0000256" key="10">
    <source>
        <dbReference type="ARBA" id="ARBA00023136"/>
    </source>
</evidence>
<dbReference type="Pfam" id="PF00474">
    <property type="entry name" value="SSF"/>
    <property type="match status" value="1"/>
</dbReference>
<keyword evidence="6" id="KW-0769">Symport</keyword>
<dbReference type="CDD" id="cd10322">
    <property type="entry name" value="SLC5sbd"/>
    <property type="match status" value="1"/>
</dbReference>
<feature type="transmembrane region" description="Helical" evidence="13">
    <location>
        <begin position="184"/>
        <end position="205"/>
    </location>
</feature>
<dbReference type="PANTHER" id="PTHR48086:SF3">
    <property type="entry name" value="SODIUM_PROLINE SYMPORTER"/>
    <property type="match status" value="1"/>
</dbReference>
<dbReference type="KEGG" id="ave:Arcve_0509"/>
<dbReference type="PROSITE" id="PS00457">
    <property type="entry name" value="NA_SOLUT_SYMP_2"/>
    <property type="match status" value="1"/>
</dbReference>
<dbReference type="PROSITE" id="PS51257">
    <property type="entry name" value="PROKAR_LIPOPROTEIN"/>
    <property type="match status" value="1"/>
</dbReference>
<keyword evidence="10 13" id="KW-0472">Membrane</keyword>
<dbReference type="InterPro" id="IPR038377">
    <property type="entry name" value="Na/Glc_symporter_sf"/>
</dbReference>
<comment type="similarity">
    <text evidence="2 12">Belongs to the sodium:solute symporter (SSF) (TC 2.A.21) family.</text>
</comment>
<dbReference type="InterPro" id="IPR001734">
    <property type="entry name" value="Na/solute_symporter"/>
</dbReference>
<gene>
    <name evidence="14" type="ordered locus">Arcve_0509</name>
</gene>
<keyword evidence="15" id="KW-1185">Reference proteome</keyword>
<organism evidence="14 15">
    <name type="scientific">Archaeoglobus veneficus (strain DSM 11195 / SNP6)</name>
    <dbReference type="NCBI Taxonomy" id="693661"/>
    <lineage>
        <taxon>Archaea</taxon>
        <taxon>Methanobacteriati</taxon>
        <taxon>Methanobacteriota</taxon>
        <taxon>Archaeoglobi</taxon>
        <taxon>Archaeoglobales</taxon>
        <taxon>Archaeoglobaceae</taxon>
        <taxon>Archaeoglobus</taxon>
    </lineage>
</organism>
<keyword evidence="7 13" id="KW-1133">Transmembrane helix</keyword>
<dbReference type="PROSITE" id="PS50283">
    <property type="entry name" value="NA_SOLUT_SYMP_3"/>
    <property type="match status" value="1"/>
</dbReference>
<feature type="transmembrane region" description="Helical" evidence="13">
    <location>
        <begin position="455"/>
        <end position="478"/>
    </location>
</feature>
<dbReference type="PANTHER" id="PTHR48086">
    <property type="entry name" value="SODIUM/PROLINE SYMPORTER-RELATED"/>
    <property type="match status" value="1"/>
</dbReference>
<dbReference type="GO" id="GO:0046942">
    <property type="term" value="P:carboxylic acid transport"/>
    <property type="evidence" value="ECO:0007669"/>
    <property type="project" value="UniProtKB-ARBA"/>
</dbReference>
<dbReference type="HOGENOM" id="CLU_018808_15_2_2"/>
<accession>F2KQA3</accession>
<evidence type="ECO:0000256" key="13">
    <source>
        <dbReference type="SAM" id="Phobius"/>
    </source>
</evidence>
<evidence type="ECO:0000256" key="9">
    <source>
        <dbReference type="ARBA" id="ARBA00023065"/>
    </source>
</evidence>
<dbReference type="GO" id="GO:0015293">
    <property type="term" value="F:symporter activity"/>
    <property type="evidence" value="ECO:0007669"/>
    <property type="project" value="UniProtKB-KW"/>
</dbReference>
<dbReference type="GO" id="GO:0005886">
    <property type="term" value="C:plasma membrane"/>
    <property type="evidence" value="ECO:0007669"/>
    <property type="project" value="UniProtKB-SubCell"/>
</dbReference>
<proteinExistence type="inferred from homology"/>
<dbReference type="Gene3D" id="1.20.1730.10">
    <property type="entry name" value="Sodium/glucose cotransporter"/>
    <property type="match status" value="1"/>
</dbReference>
<evidence type="ECO:0000256" key="6">
    <source>
        <dbReference type="ARBA" id="ARBA00022847"/>
    </source>
</evidence>
<feature type="transmembrane region" description="Helical" evidence="13">
    <location>
        <begin position="374"/>
        <end position="392"/>
    </location>
</feature>
<dbReference type="GeneID" id="10393605"/>
<feature type="transmembrane region" description="Helical" evidence="13">
    <location>
        <begin position="155"/>
        <end position="178"/>
    </location>
</feature>
<evidence type="ECO:0000256" key="7">
    <source>
        <dbReference type="ARBA" id="ARBA00022989"/>
    </source>
</evidence>
<dbReference type="NCBIfam" id="TIGR00813">
    <property type="entry name" value="sss"/>
    <property type="match status" value="1"/>
</dbReference>
<dbReference type="Proteomes" id="UP000008136">
    <property type="component" value="Chromosome"/>
</dbReference>
<dbReference type="EMBL" id="CP002588">
    <property type="protein sequence ID" value="AEA46536.1"/>
    <property type="molecule type" value="Genomic_DNA"/>
</dbReference>
<dbReference type="InterPro" id="IPR050277">
    <property type="entry name" value="Sodium:Solute_Symporter"/>
</dbReference>
<evidence type="ECO:0000256" key="2">
    <source>
        <dbReference type="ARBA" id="ARBA00006434"/>
    </source>
</evidence>
<sequence>MIKWAIVTIYFAAMLLLGCVASRKIKNVSDYIVGGRNLGFWMFVMLVMASTTSGMTLLGVSGLGFAAGWPTIWEQIFVPLACAFSISIFGYRIWLAARENGYLTVQDFLAHRYGSNAVRTISSIVVLVTCIIYLTGQYTAIAIVLTWLFDIPRNYALVVAAAIVVVYVILGGLYAVAWTTFVQGMAIIAGILLTAPFIISAAGGIEHINSVLASIDPNMVEPFYPQMHPPYAGYAFATPFFILSFFFLLSFGLASAPHVINNVLTAKNEKDFKWSPLVVFVIYAVIMYLIKLTGFAARAMHEEGIIKVPSPDYAYIAALEAVMPEAIFPVFAVVVLAAVMSTTDRLMLTIGSTVGWDIYKNVLKKTASDAEVTFVSRIAIVVTAVGTVLLALNPPKLLAFIIWMGIGIMLSTFVAPILLGLYWRRATKEGAIASMVLGFAASLLFGYWHKFVSPLPAHFSLFSFAISVFAMVAVSLLTGPVEAPLKEKDSQAA</sequence>
<keyword evidence="8" id="KW-0915">Sodium</keyword>
<keyword evidence="3" id="KW-0813">Transport</keyword>
<feature type="transmembrane region" description="Helical" evidence="13">
    <location>
        <begin position="231"/>
        <end position="254"/>
    </location>
</feature>
<evidence type="ECO:0000313" key="14">
    <source>
        <dbReference type="EMBL" id="AEA46536.1"/>
    </source>
</evidence>
<feature type="transmembrane region" description="Helical" evidence="13">
    <location>
        <begin position="313"/>
        <end position="340"/>
    </location>
</feature>
<dbReference type="InterPro" id="IPR018212">
    <property type="entry name" value="Na/solute_symporter_CS"/>
</dbReference>
<keyword evidence="9" id="KW-0406">Ion transport</keyword>
<evidence type="ECO:0000256" key="8">
    <source>
        <dbReference type="ARBA" id="ARBA00023053"/>
    </source>
</evidence>
<keyword evidence="11" id="KW-0739">Sodium transport</keyword>
<feature type="transmembrane region" description="Helical" evidence="13">
    <location>
        <begin position="398"/>
        <end position="423"/>
    </location>
</feature>
<keyword evidence="4" id="KW-1003">Cell membrane</keyword>
<keyword evidence="5 13" id="KW-0812">Transmembrane</keyword>
<feature type="transmembrane region" description="Helical" evidence="13">
    <location>
        <begin position="274"/>
        <end position="292"/>
    </location>
</feature>
<evidence type="ECO:0000256" key="1">
    <source>
        <dbReference type="ARBA" id="ARBA00004651"/>
    </source>
</evidence>
<evidence type="ECO:0000313" key="15">
    <source>
        <dbReference type="Proteomes" id="UP000008136"/>
    </source>
</evidence>
<dbReference type="eggNOG" id="arCOG01316">
    <property type="taxonomic scope" value="Archaea"/>
</dbReference>